<dbReference type="PRINTS" id="PR00111">
    <property type="entry name" value="ABHYDROLASE"/>
</dbReference>
<feature type="domain" description="AB hydrolase-1" evidence="3">
    <location>
        <begin position="62"/>
        <end position="306"/>
    </location>
</feature>
<dbReference type="Proteomes" id="UP001210770">
    <property type="component" value="Chromosome"/>
</dbReference>
<dbReference type="Pfam" id="PF00561">
    <property type="entry name" value="Abhydrolase_1"/>
    <property type="match status" value="1"/>
</dbReference>
<dbReference type="PRINTS" id="PR00793">
    <property type="entry name" value="PROAMNOPTASE"/>
</dbReference>
<dbReference type="GO" id="GO:0006508">
    <property type="term" value="P:proteolysis"/>
    <property type="evidence" value="ECO:0007669"/>
    <property type="project" value="InterPro"/>
</dbReference>
<organism evidence="4 5">
    <name type="scientific">Sulfitobacter faviae</name>
    <dbReference type="NCBI Taxonomy" id="1775881"/>
    <lineage>
        <taxon>Bacteria</taxon>
        <taxon>Pseudomonadati</taxon>
        <taxon>Pseudomonadota</taxon>
        <taxon>Alphaproteobacteria</taxon>
        <taxon>Rhodobacterales</taxon>
        <taxon>Roseobacteraceae</taxon>
        <taxon>Sulfitobacter</taxon>
    </lineage>
</organism>
<name>A0AAX3LLH1_9RHOB</name>
<evidence type="ECO:0000256" key="1">
    <source>
        <dbReference type="ARBA" id="ARBA00010088"/>
    </source>
</evidence>
<dbReference type="Gene3D" id="3.40.50.1820">
    <property type="entry name" value="alpha/beta hydrolase"/>
    <property type="match status" value="1"/>
</dbReference>
<evidence type="ECO:0000259" key="3">
    <source>
        <dbReference type="Pfam" id="PF00561"/>
    </source>
</evidence>
<dbReference type="RefSeq" id="WP_271687421.1">
    <property type="nucleotide sequence ID" value="NZ_CP116423.1"/>
</dbReference>
<comment type="similarity">
    <text evidence="1">Belongs to the peptidase S33 family.</text>
</comment>
<reference evidence="4" key="1">
    <citation type="submission" date="2023-01" db="EMBL/GenBank/DDBJ databases">
        <title>Comparative genomic analysis of cold water coral derived Sulfitobacter faviae: insights into their metabolism and habitat adaptation.</title>
        <authorList>
            <person name="Guo Y."/>
            <person name="Lin S."/>
            <person name="Huang Z."/>
            <person name="Tang K."/>
            <person name="Wang X."/>
        </authorList>
    </citation>
    <scope>NUCLEOTIDE SEQUENCE</scope>
    <source>
        <strain evidence="4">SCSIO W_1865</strain>
    </source>
</reference>
<proteinExistence type="inferred from homology"/>
<dbReference type="PANTHER" id="PTHR43433">
    <property type="entry name" value="HYDROLASE, ALPHA/BETA FOLD FAMILY PROTEIN"/>
    <property type="match status" value="1"/>
</dbReference>
<evidence type="ECO:0000256" key="2">
    <source>
        <dbReference type="ARBA" id="ARBA00022801"/>
    </source>
</evidence>
<dbReference type="InterPro" id="IPR029058">
    <property type="entry name" value="AB_hydrolase_fold"/>
</dbReference>
<dbReference type="AlphaFoldDB" id="A0AAX3LLH1"/>
<evidence type="ECO:0000313" key="4">
    <source>
        <dbReference type="EMBL" id="WCE69133.1"/>
    </source>
</evidence>
<dbReference type="EMBL" id="CP116423">
    <property type="protein sequence ID" value="WCE69133.1"/>
    <property type="molecule type" value="Genomic_DNA"/>
</dbReference>
<dbReference type="SUPFAM" id="SSF53474">
    <property type="entry name" value="alpha/beta-Hydrolases"/>
    <property type="match status" value="1"/>
</dbReference>
<protein>
    <submittedName>
        <fullName evidence="4">Alpha/beta hydrolase</fullName>
    </submittedName>
</protein>
<dbReference type="InterPro" id="IPR050471">
    <property type="entry name" value="AB_hydrolase"/>
</dbReference>
<dbReference type="PANTHER" id="PTHR43433:SF5">
    <property type="entry name" value="AB HYDROLASE-1 DOMAIN-CONTAINING PROTEIN"/>
    <property type="match status" value="1"/>
</dbReference>
<keyword evidence="2 4" id="KW-0378">Hydrolase</keyword>
<dbReference type="InterPro" id="IPR002410">
    <property type="entry name" value="Peptidase_S33"/>
</dbReference>
<sequence length="329" mass="35098">MRSAIKLLLALLLGLALLTALVQWRAARHEARAEASHPPEGEIITVDGLPVHAKIIGSGPDLVLIHGASGNLRDFTLSFAERLSDRYRVIMFDRPGMGYTARLPGARGAWNPLGESPQEQAALLLKAADQLGVENPIVLGHSFGGAVALAWGLQRPDETAALVLVSAVSEPWPGGLGWLYNVSASRLGGALFIPAVTAFVPDRVVQSSIAAIFAPQQPPEGYADHIGTGLTLRRSASRANAQQVHQLRPHVVEMAAQYDRLTMPVEIIHGDADTIVPMHIHAEELIKDIPDGALTRLPGMGHMPHHADPQAVVDAIDRAAARAGLRKAP</sequence>
<dbReference type="GO" id="GO:0008233">
    <property type="term" value="F:peptidase activity"/>
    <property type="evidence" value="ECO:0007669"/>
    <property type="project" value="InterPro"/>
</dbReference>
<evidence type="ECO:0000313" key="5">
    <source>
        <dbReference type="Proteomes" id="UP001210770"/>
    </source>
</evidence>
<gene>
    <name evidence="4" type="ORF">PL336_09990</name>
</gene>
<dbReference type="InterPro" id="IPR000073">
    <property type="entry name" value="AB_hydrolase_1"/>
</dbReference>
<accession>A0AAX3LLH1</accession>